<gene>
    <name evidence="1" type="ORF">COCHEDRAFT_1022208</name>
</gene>
<keyword evidence="2" id="KW-1185">Reference proteome</keyword>
<evidence type="ECO:0000313" key="1">
    <source>
        <dbReference type="EMBL" id="EMD90160.1"/>
    </source>
</evidence>
<proteinExistence type="predicted"/>
<dbReference type="HOGENOM" id="CLU_2687641_0_0_1"/>
<reference evidence="1 2" key="1">
    <citation type="journal article" date="2012" name="PLoS Pathog.">
        <title>Diverse lifestyles and strategies of plant pathogenesis encoded in the genomes of eighteen Dothideomycetes fungi.</title>
        <authorList>
            <person name="Ohm R.A."/>
            <person name="Feau N."/>
            <person name="Henrissat B."/>
            <person name="Schoch C.L."/>
            <person name="Horwitz B.A."/>
            <person name="Barry K.W."/>
            <person name="Condon B.J."/>
            <person name="Copeland A.C."/>
            <person name="Dhillon B."/>
            <person name="Glaser F."/>
            <person name="Hesse C.N."/>
            <person name="Kosti I."/>
            <person name="LaButti K."/>
            <person name="Lindquist E.A."/>
            <person name="Lucas S."/>
            <person name="Salamov A.A."/>
            <person name="Bradshaw R.E."/>
            <person name="Ciuffetti L."/>
            <person name="Hamelin R.C."/>
            <person name="Kema G.H.J."/>
            <person name="Lawrence C."/>
            <person name="Scott J.A."/>
            <person name="Spatafora J.W."/>
            <person name="Turgeon B.G."/>
            <person name="de Wit P.J.G.M."/>
            <person name="Zhong S."/>
            <person name="Goodwin S.B."/>
            <person name="Grigoriev I.V."/>
        </authorList>
    </citation>
    <scope>NUCLEOTIDE SEQUENCE [LARGE SCALE GENOMIC DNA]</scope>
    <source>
        <strain evidence="2">C5 / ATCC 48332 / race O</strain>
    </source>
</reference>
<name>M2SXP2_COCH5</name>
<sequence>MCGQDVKNGNTPRRGECRLLQDSTGAPILQEGCTIMEHSLYTVSEIECPGKLEIRYRCLGSQAICRRKSLTTES</sequence>
<evidence type="ECO:0000313" key="2">
    <source>
        <dbReference type="Proteomes" id="UP000016936"/>
    </source>
</evidence>
<dbReference type="AlphaFoldDB" id="M2SXP2"/>
<protein>
    <submittedName>
        <fullName evidence="1">Uncharacterized protein</fullName>
    </submittedName>
</protein>
<accession>M2SXP2</accession>
<reference evidence="2" key="2">
    <citation type="journal article" date="2013" name="PLoS Genet.">
        <title>Comparative genome structure, secondary metabolite, and effector coding capacity across Cochliobolus pathogens.</title>
        <authorList>
            <person name="Condon B.J."/>
            <person name="Leng Y."/>
            <person name="Wu D."/>
            <person name="Bushley K.E."/>
            <person name="Ohm R.A."/>
            <person name="Otillar R."/>
            <person name="Martin J."/>
            <person name="Schackwitz W."/>
            <person name="Grimwood J."/>
            <person name="MohdZainudin N."/>
            <person name="Xue C."/>
            <person name="Wang R."/>
            <person name="Manning V.A."/>
            <person name="Dhillon B."/>
            <person name="Tu Z.J."/>
            <person name="Steffenson B.J."/>
            <person name="Salamov A."/>
            <person name="Sun H."/>
            <person name="Lowry S."/>
            <person name="LaButti K."/>
            <person name="Han J."/>
            <person name="Copeland A."/>
            <person name="Lindquist E."/>
            <person name="Barry K."/>
            <person name="Schmutz J."/>
            <person name="Baker S.E."/>
            <person name="Ciuffetti L.M."/>
            <person name="Grigoriev I.V."/>
            <person name="Zhong S."/>
            <person name="Turgeon B.G."/>
        </authorList>
    </citation>
    <scope>NUCLEOTIDE SEQUENCE [LARGE SCALE GENOMIC DNA]</scope>
    <source>
        <strain evidence="2">C5 / ATCC 48332 / race O</strain>
    </source>
</reference>
<dbReference type="OrthoDB" id="10311396at2759"/>
<dbReference type="EMBL" id="KB445578">
    <property type="protein sequence ID" value="EMD90160.1"/>
    <property type="molecule type" value="Genomic_DNA"/>
</dbReference>
<dbReference type="Proteomes" id="UP000016936">
    <property type="component" value="Unassembled WGS sequence"/>
</dbReference>
<organism evidence="1 2">
    <name type="scientific">Cochliobolus heterostrophus (strain C5 / ATCC 48332 / race O)</name>
    <name type="common">Southern corn leaf blight fungus</name>
    <name type="synonym">Bipolaris maydis</name>
    <dbReference type="NCBI Taxonomy" id="701091"/>
    <lineage>
        <taxon>Eukaryota</taxon>
        <taxon>Fungi</taxon>
        <taxon>Dikarya</taxon>
        <taxon>Ascomycota</taxon>
        <taxon>Pezizomycotina</taxon>
        <taxon>Dothideomycetes</taxon>
        <taxon>Pleosporomycetidae</taxon>
        <taxon>Pleosporales</taxon>
        <taxon>Pleosporineae</taxon>
        <taxon>Pleosporaceae</taxon>
        <taxon>Bipolaris</taxon>
    </lineage>
</organism>